<dbReference type="RefSeq" id="WP_068838332.1">
    <property type="nucleotide sequence ID" value="NZ_BMXC01000003.1"/>
</dbReference>
<proteinExistence type="predicted"/>
<dbReference type="EMBL" id="FPCA01000003">
    <property type="protein sequence ID" value="SFU82360.1"/>
    <property type="molecule type" value="Genomic_DNA"/>
</dbReference>
<dbReference type="AlphaFoldDB" id="A0A1I7JAU2"/>
<evidence type="ECO:0000313" key="3">
    <source>
        <dbReference type="Proteomes" id="UP000182491"/>
    </source>
</evidence>
<sequence length="69" mass="7839">MKTLQNLSLNSRTLLRVGLQVLVAILVILRADPFWTGIVLGILFAVLANEVLLYRQARSQNKTNTKRLY</sequence>
<reference evidence="3" key="1">
    <citation type="submission" date="2016-10" db="EMBL/GenBank/DDBJ databases">
        <authorList>
            <person name="Varghese N."/>
        </authorList>
    </citation>
    <scope>NUCLEOTIDE SEQUENCE [LARGE SCALE GENOMIC DNA]</scope>
    <source>
        <strain evidence="3">DSM 18820</strain>
    </source>
</reference>
<feature type="transmembrane region" description="Helical" evidence="1">
    <location>
        <begin position="12"/>
        <end position="29"/>
    </location>
</feature>
<organism evidence="2 3">
    <name type="scientific">Pontibacter akesuensis</name>
    <dbReference type="NCBI Taxonomy" id="388950"/>
    <lineage>
        <taxon>Bacteria</taxon>
        <taxon>Pseudomonadati</taxon>
        <taxon>Bacteroidota</taxon>
        <taxon>Cytophagia</taxon>
        <taxon>Cytophagales</taxon>
        <taxon>Hymenobacteraceae</taxon>
        <taxon>Pontibacter</taxon>
    </lineage>
</organism>
<dbReference type="STRING" id="388950.GCA_001611675_02400"/>
<evidence type="ECO:0000256" key="1">
    <source>
        <dbReference type="SAM" id="Phobius"/>
    </source>
</evidence>
<keyword evidence="1" id="KW-1133">Transmembrane helix</keyword>
<keyword evidence="1" id="KW-0812">Transmembrane</keyword>
<dbReference type="Proteomes" id="UP000182491">
    <property type="component" value="Unassembled WGS sequence"/>
</dbReference>
<gene>
    <name evidence="2" type="ORF">SAMN04487941_2665</name>
</gene>
<name>A0A1I7JAU2_9BACT</name>
<accession>A0A1I7JAU2</accession>
<protein>
    <submittedName>
        <fullName evidence="2">Uncharacterized protein</fullName>
    </submittedName>
</protein>
<evidence type="ECO:0000313" key="2">
    <source>
        <dbReference type="EMBL" id="SFU82360.1"/>
    </source>
</evidence>
<keyword evidence="1" id="KW-0472">Membrane</keyword>
<keyword evidence="3" id="KW-1185">Reference proteome</keyword>
<feature type="transmembrane region" description="Helical" evidence="1">
    <location>
        <begin position="35"/>
        <end position="54"/>
    </location>
</feature>